<gene>
    <name evidence="2" type="primary">Bm11755</name>
    <name evidence="2" type="ORF">BM_Bm11755</name>
</gene>
<feature type="region of interest" description="Disordered" evidence="1">
    <location>
        <begin position="47"/>
        <end position="66"/>
    </location>
</feature>
<evidence type="ECO:0000313" key="2">
    <source>
        <dbReference type="EMBL" id="CDQ07465.1"/>
    </source>
</evidence>
<name>A0A1I9G9R4_BRUMA</name>
<accession>A0A1I9G9R4</accession>
<organism evidence="2">
    <name type="scientific">Brugia malayi</name>
    <name type="common">Filarial nematode worm</name>
    <dbReference type="NCBI Taxonomy" id="6279"/>
    <lineage>
        <taxon>Eukaryota</taxon>
        <taxon>Metazoa</taxon>
        <taxon>Ecdysozoa</taxon>
        <taxon>Nematoda</taxon>
        <taxon>Chromadorea</taxon>
        <taxon>Rhabditida</taxon>
        <taxon>Spirurina</taxon>
        <taxon>Spiruromorpha</taxon>
        <taxon>Filarioidea</taxon>
        <taxon>Onchocercidae</taxon>
        <taxon>Brugia</taxon>
    </lineage>
</organism>
<evidence type="ECO:0000256" key="1">
    <source>
        <dbReference type="SAM" id="MobiDB-lite"/>
    </source>
</evidence>
<protein>
    <submittedName>
        <fullName evidence="2">Bm11755</fullName>
    </submittedName>
</protein>
<dbReference type="AlphaFoldDB" id="A0A1I9G9R4"/>
<sequence length="66" mass="7243">MQSVTEASTEISDPSVRARQYMQELPGTWAQGTRQAVSRNGWREAMRATNGSDTGTDIPSKLKLTS</sequence>
<dbReference type="EMBL" id="LN860244">
    <property type="protein sequence ID" value="CDQ07465.1"/>
    <property type="molecule type" value="Genomic_DNA"/>
</dbReference>
<reference evidence="2" key="2">
    <citation type="submission" date="2012-12" db="EMBL/GenBank/DDBJ databases">
        <authorList>
            <consortium name="WormBase Consortium"/>
            <person name="Ghedin E."/>
            <person name="Paulini M."/>
        </authorList>
    </citation>
    <scope>NUCLEOTIDE SEQUENCE</scope>
    <source>
        <strain evidence="2">FR3</strain>
    </source>
</reference>
<reference evidence="2" key="1">
    <citation type="journal article" date="2007" name="Science">
        <title>Draft genome of the filarial nematode parasite Brugia malayi.</title>
        <authorList>
            <person name="Ghedin E."/>
            <person name="Wang S."/>
            <person name="Spiro D."/>
            <person name="Caler E."/>
            <person name="Zhao Q."/>
            <person name="Crabtree J."/>
            <person name="Allen J.E."/>
            <person name="Delcher A.L."/>
            <person name="Guiliano D.B."/>
            <person name="Miranda-Saavedra D."/>
            <person name="Angiuoli S.V."/>
            <person name="Creasy T."/>
            <person name="Amedeo P."/>
            <person name="Haas B."/>
            <person name="El-Sayed N.M."/>
            <person name="Wortman J.R."/>
            <person name="Feldblyum T."/>
            <person name="Tallon L."/>
            <person name="Schatz M."/>
            <person name="Shumway M."/>
            <person name="Koo H."/>
            <person name="Salzberg S.L."/>
            <person name="Schobel S."/>
            <person name="Pertea M."/>
            <person name="Pop M."/>
            <person name="White O."/>
            <person name="Barton G.J."/>
            <person name="Carlow C.K."/>
            <person name="Crawford M.J."/>
            <person name="Daub J."/>
            <person name="Dimmic M.W."/>
            <person name="Estes C.F."/>
            <person name="Foster J.M."/>
            <person name="Ganatra M."/>
            <person name="Gregory W.F."/>
            <person name="Johnson N.M."/>
            <person name="Jin J."/>
            <person name="Komuniecki R."/>
            <person name="Korf I."/>
            <person name="Kumar S."/>
            <person name="Laney S."/>
            <person name="Li B.W."/>
            <person name="Li W."/>
            <person name="Lindblom T.H."/>
            <person name="Lustigman S."/>
            <person name="Ma D."/>
            <person name="Maina C.V."/>
            <person name="Martin D.M."/>
            <person name="McCarter J.P."/>
            <person name="McReynolds L."/>
            <person name="Mitreva M."/>
            <person name="Nutman T.B."/>
            <person name="Parkinson J."/>
            <person name="Peregrin-Alvarez J.M."/>
            <person name="Poole C."/>
            <person name="Ren Q."/>
            <person name="Saunders L."/>
            <person name="Sluder A.E."/>
            <person name="Smith K."/>
            <person name="Stanke M."/>
            <person name="Unnasch T.R."/>
            <person name="Ware J."/>
            <person name="Wei A.D."/>
            <person name="Weil G."/>
            <person name="Williams D.J."/>
            <person name="Zhang Y."/>
            <person name="Williams S.A."/>
            <person name="Fraser-Liggett C."/>
            <person name="Slatko B."/>
            <person name="Blaxter M.L."/>
            <person name="Scott A.L."/>
        </authorList>
    </citation>
    <scope>NUCLEOTIDE SEQUENCE</scope>
    <source>
        <strain evidence="2">FR3</strain>
    </source>
</reference>
<feature type="compositionally biased region" description="Polar residues" evidence="1">
    <location>
        <begin position="49"/>
        <end position="66"/>
    </location>
</feature>
<proteinExistence type="predicted"/>